<proteinExistence type="predicted"/>
<dbReference type="EMBL" id="NDYO01000016">
    <property type="protein sequence ID" value="OUT10625.1"/>
    <property type="molecule type" value="Genomic_DNA"/>
</dbReference>
<dbReference type="AlphaFoldDB" id="A0A1Y5MY34"/>
<name>A0A1Y5MY34_9BACT</name>
<evidence type="ECO:0000313" key="2">
    <source>
        <dbReference type="Proteomes" id="UP000195967"/>
    </source>
</evidence>
<reference evidence="1 2" key="1">
    <citation type="submission" date="2017-04" db="EMBL/GenBank/DDBJ databases">
        <title>Complete genome of Campylobacter concisus ATCC 33237T and draft genomes for an additional eight well characterized C. concisus strains.</title>
        <authorList>
            <person name="Cornelius A.J."/>
            <person name="Miller W.G."/>
            <person name="Lastovica A.J."/>
            <person name="On S.L."/>
            <person name="French N.P."/>
            <person name="Vandenberg O."/>
            <person name="Biggs P.J."/>
        </authorList>
    </citation>
    <scope>NUCLEOTIDE SEQUENCE [LARGE SCALE GENOMIC DNA]</scope>
    <source>
        <strain evidence="1 2">Lasto28.99</strain>
    </source>
</reference>
<gene>
    <name evidence="1" type="ORF">B9N62_10015</name>
</gene>
<protein>
    <submittedName>
        <fullName evidence="1">Uncharacterized protein</fullName>
    </submittedName>
</protein>
<dbReference type="RefSeq" id="WP_087585364.1">
    <property type="nucleotide sequence ID" value="NZ_CABMKR010000016.1"/>
</dbReference>
<comment type="caution">
    <text evidence="1">The sequence shown here is derived from an EMBL/GenBank/DDBJ whole genome shotgun (WGS) entry which is preliminary data.</text>
</comment>
<dbReference type="Proteomes" id="UP000195967">
    <property type="component" value="Unassembled WGS sequence"/>
</dbReference>
<sequence>MSLSDFSKEQILRERRRLSDMKRRCNDPKNKDYKFYGARGIKICEEWMKNPTSFYLFALKENKGREGLTIDRIDPDGDYEPSNVRFVSRHKNCVENFVGKQGKDTPNFRIYAKHGGLYENQYEKKHFKDVCHHFCNQRRKGGWSLYESLNVPVGQRRDMFWYKIEKRKTEFFNEIFLNLKDQLAIYPELGSPRACPKCKEESMFLKMDYPVRMECACGYRLDLQTVKAKFSARHVSRVSKELSDD</sequence>
<organism evidence="1 2">
    <name type="scientific">Campylobacter concisus</name>
    <dbReference type="NCBI Taxonomy" id="199"/>
    <lineage>
        <taxon>Bacteria</taxon>
        <taxon>Pseudomonadati</taxon>
        <taxon>Campylobacterota</taxon>
        <taxon>Epsilonproteobacteria</taxon>
        <taxon>Campylobacterales</taxon>
        <taxon>Campylobacteraceae</taxon>
        <taxon>Campylobacter</taxon>
    </lineage>
</organism>
<accession>A0A1Y5MY34</accession>
<evidence type="ECO:0000313" key="1">
    <source>
        <dbReference type="EMBL" id="OUT10625.1"/>
    </source>
</evidence>